<dbReference type="PANTHER" id="PTHR46411">
    <property type="entry name" value="FAMILY ATPASE, PUTATIVE-RELATED"/>
    <property type="match status" value="1"/>
</dbReference>
<dbReference type="SUPFAM" id="SSF52540">
    <property type="entry name" value="P-loop containing nucleoside triphosphate hydrolases"/>
    <property type="match status" value="1"/>
</dbReference>
<dbReference type="InterPro" id="IPR056599">
    <property type="entry name" value="AAA_lid_fung"/>
</dbReference>
<organism evidence="2 3">
    <name type="scientific">Botryosphaeria dothidea</name>
    <dbReference type="NCBI Taxonomy" id="55169"/>
    <lineage>
        <taxon>Eukaryota</taxon>
        <taxon>Fungi</taxon>
        <taxon>Dikarya</taxon>
        <taxon>Ascomycota</taxon>
        <taxon>Pezizomycotina</taxon>
        <taxon>Dothideomycetes</taxon>
        <taxon>Dothideomycetes incertae sedis</taxon>
        <taxon>Botryosphaeriales</taxon>
        <taxon>Botryosphaeriaceae</taxon>
        <taxon>Botryosphaeria</taxon>
    </lineage>
</organism>
<dbReference type="Proteomes" id="UP000572817">
    <property type="component" value="Unassembled WGS sequence"/>
</dbReference>
<protein>
    <recommendedName>
        <fullName evidence="1">AAA+ ATPase domain-containing protein</fullName>
    </recommendedName>
</protein>
<dbReference type="Pfam" id="PF23232">
    <property type="entry name" value="AAA_lid_13"/>
    <property type="match status" value="1"/>
</dbReference>
<gene>
    <name evidence="2" type="ORF">GTA08_BOTSDO12615</name>
</gene>
<comment type="caution">
    <text evidence="2">The sequence shown here is derived from an EMBL/GenBank/DDBJ whole genome shotgun (WGS) entry which is preliminary data.</text>
</comment>
<dbReference type="EMBL" id="WWBZ02000008">
    <property type="protein sequence ID" value="KAF4311813.1"/>
    <property type="molecule type" value="Genomic_DNA"/>
</dbReference>
<dbReference type="InterPro" id="IPR003593">
    <property type="entry name" value="AAA+_ATPase"/>
</dbReference>
<feature type="domain" description="AAA+ ATPase" evidence="1">
    <location>
        <begin position="84"/>
        <end position="211"/>
    </location>
</feature>
<evidence type="ECO:0000313" key="3">
    <source>
        <dbReference type="Proteomes" id="UP000572817"/>
    </source>
</evidence>
<dbReference type="GO" id="GO:0005524">
    <property type="term" value="F:ATP binding"/>
    <property type="evidence" value="ECO:0007669"/>
    <property type="project" value="InterPro"/>
</dbReference>
<dbReference type="Gene3D" id="3.40.50.300">
    <property type="entry name" value="P-loop containing nucleotide triphosphate hydrolases"/>
    <property type="match status" value="1"/>
</dbReference>
<dbReference type="InterPro" id="IPR027417">
    <property type="entry name" value="P-loop_NTPase"/>
</dbReference>
<reference evidence="2" key="1">
    <citation type="submission" date="2020-04" db="EMBL/GenBank/DDBJ databases">
        <title>Genome Assembly and Annotation of Botryosphaeria dothidea sdau 11-99, a Latent Pathogen of Apple Fruit Ring Rot in China.</title>
        <authorList>
            <person name="Yu C."/>
            <person name="Diao Y."/>
            <person name="Lu Q."/>
            <person name="Zhao J."/>
            <person name="Cui S."/>
            <person name="Peng C."/>
            <person name="He B."/>
            <person name="Liu H."/>
        </authorList>
    </citation>
    <scope>NUCLEOTIDE SEQUENCE [LARGE SCALE GENOMIC DNA]</scope>
    <source>
        <strain evidence="2">Sdau11-99</strain>
    </source>
</reference>
<accession>A0A8H4J475</accession>
<keyword evidence="3" id="KW-1185">Reference proteome</keyword>
<dbReference type="GO" id="GO:0016887">
    <property type="term" value="F:ATP hydrolysis activity"/>
    <property type="evidence" value="ECO:0007669"/>
    <property type="project" value="InterPro"/>
</dbReference>
<evidence type="ECO:0000313" key="2">
    <source>
        <dbReference type="EMBL" id="KAF4311813.1"/>
    </source>
</evidence>
<dbReference type="SMART" id="SM00382">
    <property type="entry name" value="AAA"/>
    <property type="match status" value="1"/>
</dbReference>
<proteinExistence type="predicted"/>
<sequence length="309" mass="35225">MTLCPSTLTVYILSDLRWVTVGINDIEDIKQIPEQADIFWEKLQLDRKHKELILNFIVAHETESTLNGKGTKQNIDDFTTGKGKGLVILLYGLPGVGKTLTAESLAILLCKPFLSLTASDMSLNGQIVEEKLQSFLSLAKRWGAILLLDDGDDFLQARGGNDQQRGGFVSDLFRMLEYYDGILILTTTRMKTFDIAVQSRIHFAIEYRDLSEEQQSSIFRSFIDQLNDKNLVEYLKEIHEWIERGPFDFNGRQIRNTVLTAIGLAQNQDAERPKLQCQDLAAVANETMKFQENLKAQEMKYRAQQIDRP</sequence>
<name>A0A8H4J475_9PEZI</name>
<evidence type="ECO:0000259" key="1">
    <source>
        <dbReference type="SMART" id="SM00382"/>
    </source>
</evidence>
<dbReference type="InterPro" id="IPR003959">
    <property type="entry name" value="ATPase_AAA_core"/>
</dbReference>
<dbReference type="Pfam" id="PF00004">
    <property type="entry name" value="AAA"/>
    <property type="match status" value="1"/>
</dbReference>
<dbReference type="AlphaFoldDB" id="A0A8H4J475"/>
<dbReference type="PANTHER" id="PTHR46411:SF2">
    <property type="entry name" value="AAA+ ATPASE DOMAIN-CONTAINING PROTEIN"/>
    <property type="match status" value="1"/>
</dbReference>
<dbReference type="OrthoDB" id="10042665at2759"/>